<protein>
    <recommendedName>
        <fullName evidence="4">DUF3008 domain-containing protein</fullName>
    </recommendedName>
</protein>
<feature type="compositionally biased region" description="Low complexity" evidence="1">
    <location>
        <begin position="1"/>
        <end position="18"/>
    </location>
</feature>
<dbReference type="EMBL" id="NNRM01000039">
    <property type="protein sequence ID" value="OYR23528.1"/>
    <property type="molecule type" value="Genomic_DNA"/>
</dbReference>
<evidence type="ECO:0000313" key="2">
    <source>
        <dbReference type="EMBL" id="OYR23528.1"/>
    </source>
</evidence>
<proteinExistence type="predicted"/>
<dbReference type="KEGG" id="ops:A8A54_22500"/>
<dbReference type="RefSeq" id="WP_064323112.1">
    <property type="nucleotide sequence ID" value="NZ_CP015776.1"/>
</dbReference>
<reference evidence="2 3" key="1">
    <citation type="submission" date="2017-07" db="EMBL/GenBank/DDBJ databases">
        <title>Phylogenetic study on the rhizospheric bacterium Ochrobactrum sp. A44.</title>
        <authorList>
            <person name="Krzyzanowska D.M."/>
            <person name="Ossowicki A."/>
            <person name="Rajewska M."/>
            <person name="Maciag T."/>
            <person name="Kaczynski Z."/>
            <person name="Czerwicka M."/>
            <person name="Jafra S."/>
        </authorList>
    </citation>
    <scope>NUCLEOTIDE SEQUENCE [LARGE SCALE GENOMIC DNA]</scope>
    <source>
        <strain evidence="2 3">CCUG 30717</strain>
    </source>
</reference>
<feature type="region of interest" description="Disordered" evidence="1">
    <location>
        <begin position="1"/>
        <end position="63"/>
    </location>
</feature>
<dbReference type="Proteomes" id="UP000216188">
    <property type="component" value="Unassembled WGS sequence"/>
</dbReference>
<dbReference type="AlphaFoldDB" id="A0A1A9FTV8"/>
<evidence type="ECO:0008006" key="4">
    <source>
        <dbReference type="Google" id="ProtNLM"/>
    </source>
</evidence>
<evidence type="ECO:0000256" key="1">
    <source>
        <dbReference type="SAM" id="MobiDB-lite"/>
    </source>
</evidence>
<comment type="caution">
    <text evidence="2">The sequence shown here is derived from an EMBL/GenBank/DDBJ whole genome shotgun (WGS) entry which is preliminary data.</text>
</comment>
<dbReference type="GeneID" id="93112377"/>
<keyword evidence="3" id="KW-1185">Reference proteome</keyword>
<feature type="compositionally biased region" description="Basic and acidic residues" evidence="1">
    <location>
        <begin position="39"/>
        <end position="49"/>
    </location>
</feature>
<dbReference type="Pfam" id="PF11450">
    <property type="entry name" value="DUF3008"/>
    <property type="match status" value="1"/>
</dbReference>
<sequence length="63" mass="6775">MPAKSKAQQQAAGAALAAKRGEKAKAELRGASKQMENTMSKKELEELASTKHKGKPSHKKKQS</sequence>
<name>A0A1A9FTV8_9HYPH</name>
<feature type="compositionally biased region" description="Basic residues" evidence="1">
    <location>
        <begin position="50"/>
        <end position="63"/>
    </location>
</feature>
<gene>
    <name evidence="2" type="ORF">CEV34_3532</name>
</gene>
<evidence type="ECO:0000313" key="3">
    <source>
        <dbReference type="Proteomes" id="UP000216188"/>
    </source>
</evidence>
<organism evidence="2 3">
    <name type="scientific">Brucella pseudogrignonensis</name>
    <dbReference type="NCBI Taxonomy" id="419475"/>
    <lineage>
        <taxon>Bacteria</taxon>
        <taxon>Pseudomonadati</taxon>
        <taxon>Pseudomonadota</taxon>
        <taxon>Alphaproteobacteria</taxon>
        <taxon>Hyphomicrobiales</taxon>
        <taxon>Brucellaceae</taxon>
        <taxon>Brucella/Ochrobactrum group</taxon>
        <taxon>Brucella</taxon>
    </lineage>
</organism>
<dbReference type="InterPro" id="IPR021553">
    <property type="entry name" value="DUF3008"/>
</dbReference>
<dbReference type="STRING" id="419475.A8A54_22500"/>
<accession>A0A1A9FTV8</accession>
<feature type="compositionally biased region" description="Basic and acidic residues" evidence="1">
    <location>
        <begin position="19"/>
        <end position="30"/>
    </location>
</feature>